<dbReference type="PANTHER" id="PTHR35983">
    <property type="entry name" value="UPF0166 PROTEIN TM_0021"/>
    <property type="match status" value="1"/>
</dbReference>
<gene>
    <name evidence="2" type="ORF">ENP47_08840</name>
</gene>
<dbReference type="Gene3D" id="3.30.70.120">
    <property type="match status" value="1"/>
</dbReference>
<dbReference type="Pfam" id="PF02641">
    <property type="entry name" value="DUF190"/>
    <property type="match status" value="1"/>
</dbReference>
<dbReference type="InterPro" id="IPR015867">
    <property type="entry name" value="N-reg_PII/ATP_PRibTrfase_C"/>
</dbReference>
<evidence type="ECO:0000256" key="1">
    <source>
        <dbReference type="ARBA" id="ARBA00010554"/>
    </source>
</evidence>
<sequence>MRLVGPAKWLRIYVGERDHWHGKPLYAAIVDLLRHEGIAGATVLRGMAGYGASGLLHTARIVQLSVDLPVVIEVIDTAERIARVLPKIDEMVSEGLIIVADCEVVAYRSRRQRGEVTGGAES</sequence>
<dbReference type="InterPro" id="IPR011322">
    <property type="entry name" value="N-reg_PII-like_a/b"/>
</dbReference>
<dbReference type="EMBL" id="DSJL01000011">
    <property type="protein sequence ID" value="HEF65688.1"/>
    <property type="molecule type" value="Genomic_DNA"/>
</dbReference>
<protein>
    <submittedName>
        <fullName evidence="2">DUF190 domain-containing protein</fullName>
    </submittedName>
</protein>
<reference evidence="2" key="1">
    <citation type="journal article" date="2020" name="mSystems">
        <title>Genome- and Community-Level Interaction Insights into Carbon Utilization and Element Cycling Functions of Hydrothermarchaeota in Hydrothermal Sediment.</title>
        <authorList>
            <person name="Zhou Z."/>
            <person name="Liu Y."/>
            <person name="Xu W."/>
            <person name="Pan J."/>
            <person name="Luo Z.H."/>
            <person name="Li M."/>
        </authorList>
    </citation>
    <scope>NUCLEOTIDE SEQUENCE [LARGE SCALE GENOMIC DNA]</scope>
    <source>
        <strain evidence="2">SpSt-222</strain>
    </source>
</reference>
<dbReference type="PANTHER" id="PTHR35983:SF1">
    <property type="entry name" value="UPF0166 PROTEIN TM_0021"/>
    <property type="match status" value="1"/>
</dbReference>
<comment type="caution">
    <text evidence="2">The sequence shown here is derived from an EMBL/GenBank/DDBJ whole genome shotgun (WGS) entry which is preliminary data.</text>
</comment>
<dbReference type="SUPFAM" id="SSF54913">
    <property type="entry name" value="GlnB-like"/>
    <property type="match status" value="1"/>
</dbReference>
<dbReference type="AlphaFoldDB" id="A0A7C1FQT3"/>
<proteinExistence type="inferred from homology"/>
<dbReference type="InterPro" id="IPR003793">
    <property type="entry name" value="UPF0166"/>
</dbReference>
<name>A0A7C1FQT3_THERO</name>
<accession>A0A7C1FQT3</accession>
<organism evidence="2">
    <name type="scientific">Thermomicrobium roseum</name>
    <dbReference type="NCBI Taxonomy" id="500"/>
    <lineage>
        <taxon>Bacteria</taxon>
        <taxon>Pseudomonadati</taxon>
        <taxon>Thermomicrobiota</taxon>
        <taxon>Thermomicrobia</taxon>
        <taxon>Thermomicrobiales</taxon>
        <taxon>Thermomicrobiaceae</taxon>
        <taxon>Thermomicrobium</taxon>
    </lineage>
</organism>
<comment type="similarity">
    <text evidence="1">Belongs to the UPF0166 family.</text>
</comment>
<evidence type="ECO:0000313" key="2">
    <source>
        <dbReference type="EMBL" id="HEF65688.1"/>
    </source>
</evidence>